<evidence type="ECO:0000256" key="4">
    <source>
        <dbReference type="ARBA" id="ARBA00022540"/>
    </source>
</evidence>
<comment type="subcellular location">
    <subcellularLocation>
        <location evidence="1">Cytoplasm</location>
        <location evidence="1">Cytosol</location>
    </subcellularLocation>
</comment>
<keyword evidence="4" id="KW-0396">Initiation factor</keyword>
<feature type="region of interest" description="Disordered" evidence="10">
    <location>
        <begin position="1"/>
        <end position="26"/>
    </location>
</feature>
<protein>
    <recommendedName>
        <fullName evidence="6">Translation initiation factor eIF2B subunit alpha</fullName>
    </recommendedName>
    <alternativeName>
        <fullName evidence="7">eIF2B GDP-GTP exchange factor subunit alpha</fullName>
    </alternativeName>
</protein>
<dbReference type="Pfam" id="PF01008">
    <property type="entry name" value="IF-2B"/>
    <property type="match status" value="1"/>
</dbReference>
<evidence type="ECO:0000256" key="2">
    <source>
        <dbReference type="ARBA" id="ARBA00007251"/>
    </source>
</evidence>
<evidence type="ECO:0000313" key="11">
    <source>
        <dbReference type="EMBL" id="KAL3757650.1"/>
    </source>
</evidence>
<dbReference type="Proteomes" id="UP001530293">
    <property type="component" value="Unassembled WGS sequence"/>
</dbReference>
<evidence type="ECO:0000256" key="8">
    <source>
        <dbReference type="ARBA" id="ARBA00046432"/>
    </source>
</evidence>
<dbReference type="AlphaFoldDB" id="A0ABD3MAT1"/>
<dbReference type="GO" id="GO:0005829">
    <property type="term" value="C:cytosol"/>
    <property type="evidence" value="ECO:0007669"/>
    <property type="project" value="UniProtKB-SubCell"/>
</dbReference>
<name>A0ABD3MAT1_9STRA</name>
<proteinExistence type="inferred from homology"/>
<keyword evidence="12" id="KW-1185">Reference proteome</keyword>
<evidence type="ECO:0000256" key="9">
    <source>
        <dbReference type="RuleBase" id="RU003814"/>
    </source>
</evidence>
<dbReference type="PANTHER" id="PTHR45860:SF1">
    <property type="entry name" value="TRANSLATION INITIATION FACTOR EIF-2B SUBUNIT ALPHA"/>
    <property type="match status" value="1"/>
</dbReference>
<evidence type="ECO:0000256" key="3">
    <source>
        <dbReference type="ARBA" id="ARBA00022490"/>
    </source>
</evidence>
<dbReference type="Gene3D" id="1.20.120.1070">
    <property type="entry name" value="Translation initiation factor eIF-2B, N-terminal domain"/>
    <property type="match status" value="1"/>
</dbReference>
<feature type="compositionally biased region" description="Polar residues" evidence="10">
    <location>
        <begin position="1"/>
        <end position="11"/>
    </location>
</feature>
<evidence type="ECO:0000256" key="1">
    <source>
        <dbReference type="ARBA" id="ARBA00004514"/>
    </source>
</evidence>
<comment type="caution">
    <text evidence="11">The sequence shown here is derived from an EMBL/GenBank/DDBJ whole genome shotgun (WGS) entry which is preliminary data.</text>
</comment>
<sequence>MNSHSLRTSAGQAHWMGNSVSEPIVPSRARCDSDKMQILQRMMTTQDEYMHSPMWMRVGNPGIQDRRKEMAISSHRSSVMIINGNSALTWVTTSASAGNAPGSNDGIGGDGAGDDQQSQPPRSSSSIPLPVAAIRVLLNVIRRSKAETMMGLQAELRDASDVMVNFAKLGGPIPSTSAHTSTNRNATTTTTRYILAGRSYIALSSGCELFLKFITRASLDTPHFQQCKVQVLDRGTRFAELALMARSRISTIGCSFINDGCTILTHGRSSVVESLLVRAAQLEKKRFNVIVLEGRPDAGGIKAAKSYVKAGIPTTVVLDSAMGYIMERVDMVLVGAEGVVENGGIVNKVGTYALGVLAKELGVPLYVAVESYKFTRLYPLNNADLPDMGAGGSSTSGRSGKEENGKMGIGGAKLRFLDTLAWSANSTAATLSPASSSSSSSVAAVSGKEEGYETNKVGNNETTTTVEDKMTDDLHPYIINLPSSVTIMNPPVDFTPAKFITLLFTDLGVLTPSAVSDELIRLTA</sequence>
<feature type="region of interest" description="Disordered" evidence="10">
    <location>
        <begin position="96"/>
        <end position="126"/>
    </location>
</feature>
<dbReference type="SUPFAM" id="SSF100950">
    <property type="entry name" value="NagB/RpiA/CoA transferase-like"/>
    <property type="match status" value="1"/>
</dbReference>
<dbReference type="InterPro" id="IPR042528">
    <property type="entry name" value="elF-2B_alpha_N"/>
</dbReference>
<keyword evidence="5" id="KW-0648">Protein biosynthesis</keyword>
<keyword evidence="3" id="KW-0963">Cytoplasm</keyword>
<evidence type="ECO:0000256" key="10">
    <source>
        <dbReference type="SAM" id="MobiDB-lite"/>
    </source>
</evidence>
<gene>
    <name evidence="11" type="ORF">ACHAWU_009495</name>
</gene>
<evidence type="ECO:0000313" key="12">
    <source>
        <dbReference type="Proteomes" id="UP001530293"/>
    </source>
</evidence>
<reference evidence="11 12" key="1">
    <citation type="submission" date="2024-10" db="EMBL/GenBank/DDBJ databases">
        <title>Updated reference genomes for cyclostephanoid diatoms.</title>
        <authorList>
            <person name="Roberts W.R."/>
            <person name="Alverson A.J."/>
        </authorList>
    </citation>
    <scope>NUCLEOTIDE SEQUENCE [LARGE SCALE GENOMIC DNA]</scope>
    <source>
        <strain evidence="11 12">AJA232-27</strain>
    </source>
</reference>
<evidence type="ECO:0000256" key="7">
    <source>
        <dbReference type="ARBA" id="ARBA00044236"/>
    </source>
</evidence>
<dbReference type="Gene3D" id="3.40.50.10470">
    <property type="entry name" value="Translation initiation factor eif-2b, domain 2"/>
    <property type="match status" value="1"/>
</dbReference>
<dbReference type="InterPro" id="IPR000649">
    <property type="entry name" value="IF-2B-related"/>
</dbReference>
<dbReference type="InterPro" id="IPR042529">
    <property type="entry name" value="IF_2B-like_C"/>
</dbReference>
<accession>A0ABD3MAT1</accession>
<dbReference type="InterPro" id="IPR051501">
    <property type="entry name" value="eIF2B_alpha/beta/delta"/>
</dbReference>
<dbReference type="EMBL" id="JALLBG020000256">
    <property type="protein sequence ID" value="KAL3757650.1"/>
    <property type="molecule type" value="Genomic_DNA"/>
</dbReference>
<comment type="subunit">
    <text evidence="8">Component of the translation initiation factor 2B (eIF2B) complex which is a heterodecamer of two sets of five different subunits: alpha, beta, gamma, delta and epsilon. Subunits alpha, beta and delta comprise a regulatory subcomplex and subunits epsilon and gamma comprise a catalytic subcomplex. Within the complex, the hexameric regulatory complex resides at the center, with the two heterodimeric catalytic subcomplexes bound on opposite sides.</text>
</comment>
<organism evidence="11 12">
    <name type="scientific">Discostella pseudostelligera</name>
    <dbReference type="NCBI Taxonomy" id="259834"/>
    <lineage>
        <taxon>Eukaryota</taxon>
        <taxon>Sar</taxon>
        <taxon>Stramenopiles</taxon>
        <taxon>Ochrophyta</taxon>
        <taxon>Bacillariophyta</taxon>
        <taxon>Coscinodiscophyceae</taxon>
        <taxon>Thalassiosirophycidae</taxon>
        <taxon>Stephanodiscales</taxon>
        <taxon>Stephanodiscaceae</taxon>
        <taxon>Discostella</taxon>
    </lineage>
</organism>
<dbReference type="InterPro" id="IPR037171">
    <property type="entry name" value="NagB/RpiA_transferase-like"/>
</dbReference>
<evidence type="ECO:0000256" key="5">
    <source>
        <dbReference type="ARBA" id="ARBA00022917"/>
    </source>
</evidence>
<dbReference type="PANTHER" id="PTHR45860">
    <property type="entry name" value="TRANSLATION INITIATION FACTOR EIF-2B SUBUNIT ALPHA"/>
    <property type="match status" value="1"/>
</dbReference>
<comment type="similarity">
    <text evidence="2 9">Belongs to the eIF-2B alpha/beta/delta subunits family.</text>
</comment>
<dbReference type="GO" id="GO:0003743">
    <property type="term" value="F:translation initiation factor activity"/>
    <property type="evidence" value="ECO:0007669"/>
    <property type="project" value="UniProtKB-KW"/>
</dbReference>
<evidence type="ECO:0000256" key="6">
    <source>
        <dbReference type="ARBA" id="ARBA00044208"/>
    </source>
</evidence>
<feature type="compositionally biased region" description="Low complexity" evidence="10">
    <location>
        <begin position="114"/>
        <end position="126"/>
    </location>
</feature>